<name>A0A6V8MFH3_9BACT</name>
<gene>
    <name evidence="1" type="ORF">GMST_10660</name>
</gene>
<reference evidence="2" key="1">
    <citation type="submission" date="2020-06" db="EMBL/GenBank/DDBJ databases">
        <title>Draft genomic sequence of Geomonas sp. Red330.</title>
        <authorList>
            <person name="Itoh H."/>
            <person name="Zhenxing X."/>
            <person name="Ushijima N."/>
            <person name="Masuda Y."/>
            <person name="Shiratori Y."/>
            <person name="Senoo K."/>
        </authorList>
    </citation>
    <scope>NUCLEOTIDE SEQUENCE [LARGE SCALE GENOMIC DNA]</scope>
    <source>
        <strain evidence="2">Red330</strain>
    </source>
</reference>
<comment type="caution">
    <text evidence="1">The sequence shown here is derived from an EMBL/GenBank/DDBJ whole genome shotgun (WGS) entry which is preliminary data.</text>
</comment>
<evidence type="ECO:0000313" key="1">
    <source>
        <dbReference type="EMBL" id="GFO58741.1"/>
    </source>
</evidence>
<keyword evidence="2" id="KW-1185">Reference proteome</keyword>
<protein>
    <submittedName>
        <fullName evidence="1">Uncharacterized protein</fullName>
    </submittedName>
</protein>
<proteinExistence type="predicted"/>
<dbReference type="AlphaFoldDB" id="A0A6V8MFH3"/>
<dbReference type="Proteomes" id="UP000556026">
    <property type="component" value="Unassembled WGS sequence"/>
</dbReference>
<accession>A0A6V8MFH3</accession>
<evidence type="ECO:0000313" key="2">
    <source>
        <dbReference type="Proteomes" id="UP000556026"/>
    </source>
</evidence>
<organism evidence="1 2">
    <name type="scientific">Geomonas silvestris</name>
    <dbReference type="NCBI Taxonomy" id="2740184"/>
    <lineage>
        <taxon>Bacteria</taxon>
        <taxon>Pseudomonadati</taxon>
        <taxon>Thermodesulfobacteriota</taxon>
        <taxon>Desulfuromonadia</taxon>
        <taxon>Geobacterales</taxon>
        <taxon>Geobacteraceae</taxon>
        <taxon>Geomonas</taxon>
    </lineage>
</organism>
<dbReference type="EMBL" id="BLXX01000002">
    <property type="protein sequence ID" value="GFO58741.1"/>
    <property type="molecule type" value="Genomic_DNA"/>
</dbReference>
<sequence>MRGLGPVDRPPVQDQKLLREIQESGPVRGVADADQKVDLLAPQAIHPLLPGPRPVLHLPPLLFRDAVEHLHEEALGGTVRRRVDERLVVEDRGADQPLGLRLLRYGQGQAQDQQHQVSGKSH</sequence>